<proteinExistence type="inferred from homology"/>
<dbReference type="AlphaFoldDB" id="A0AA35RHE2"/>
<dbReference type="EC" id="5.3.1.23" evidence="3"/>
<name>A0AA35RHE2_GEOBA</name>
<dbReference type="GO" id="GO:0005634">
    <property type="term" value="C:nucleus"/>
    <property type="evidence" value="ECO:0007669"/>
    <property type="project" value="UniProtKB-SubCell"/>
</dbReference>
<sequence length="338" mass="36122">MKEIRPINWTGSRLELLDQTRLPHEQVTVNISDYRVAAAAITDMRVRGAPAIGVTAAYAMVLAAAEFGSLRQAGSQIAAARPTAVNLGWAVRRMLRVAEAEPDPGSILPKLEAEARRIQAEDEEINRRIGEHGRVLMPQDGEGVLTHCNTGALATSAFGTALGVIRAGWEKGGRFRVYNTETRPWLQGARLTSWEFQQLGIPATLIADSAAGMMMLNGDISCVITGADRIAANGDTANKIGTYALSVLAHENGIPFYIAAPTSTVDLSVTDGSGIKIEERPQHEVTAYGGMPVAPSGTVAYNPAFDVTPNRYITAIVTEAAVCRPPFDDSLRRAVDAA</sequence>
<dbReference type="GO" id="GO:0019509">
    <property type="term" value="P:L-methionine salvage from methylthioadenosine"/>
    <property type="evidence" value="ECO:0007669"/>
    <property type="project" value="UniProtKB-UniRule"/>
</dbReference>
<comment type="pathway">
    <text evidence="3">Amino-acid biosynthesis; L-methionine biosynthesis via salvage pathway; L-methionine from S-methyl-5-thio-alpha-D-ribose 1-phosphate: step 1/6.</text>
</comment>
<dbReference type="InterPro" id="IPR042529">
    <property type="entry name" value="IF_2B-like_C"/>
</dbReference>
<keyword evidence="2 3" id="KW-0413">Isomerase</keyword>
<feature type="site" description="Transition state stabilizer" evidence="3">
    <location>
        <position position="148"/>
    </location>
</feature>
<dbReference type="PANTHER" id="PTHR43475:SF1">
    <property type="entry name" value="METHYLTHIORIBOSE-1-PHOSPHATE ISOMERASE"/>
    <property type="match status" value="1"/>
</dbReference>
<dbReference type="Gene3D" id="3.40.50.10470">
    <property type="entry name" value="Translation initiation factor eif-2b, domain 2"/>
    <property type="match status" value="1"/>
</dbReference>
<accession>A0AA35RHE2</accession>
<evidence type="ECO:0000256" key="2">
    <source>
        <dbReference type="ARBA" id="ARBA00023235"/>
    </source>
</evidence>
<protein>
    <recommendedName>
        <fullName evidence="3">Methylthioribose-1-phosphate isomerase</fullName>
        <shortName evidence="3">M1Pi</shortName>
        <shortName evidence="3">MTR-1-P isomerase</shortName>
        <ecNumber evidence="3">5.3.1.23</ecNumber>
    </recommendedName>
    <alternativeName>
        <fullName evidence="3">S-methyl-5-thioribose-1-phosphate isomerase</fullName>
    </alternativeName>
    <alternativeName>
        <fullName evidence="3">Translation initiation factor eIF-2B subunit alpha/beta/delta-like protein</fullName>
    </alternativeName>
</protein>
<dbReference type="GO" id="GO:0005737">
    <property type="term" value="C:cytoplasm"/>
    <property type="evidence" value="ECO:0007669"/>
    <property type="project" value="UniProtKB-SubCell"/>
</dbReference>
<dbReference type="NCBIfam" id="TIGR00512">
    <property type="entry name" value="salvage_mtnA"/>
    <property type="match status" value="1"/>
</dbReference>
<keyword evidence="3" id="KW-0486">Methionine biosynthesis</keyword>
<evidence type="ECO:0000256" key="1">
    <source>
        <dbReference type="ARBA" id="ARBA00022605"/>
    </source>
</evidence>
<keyword evidence="3" id="KW-0539">Nucleus</keyword>
<gene>
    <name evidence="4" type="ORF">GBAR_LOCUS7181</name>
</gene>
<dbReference type="HAMAP" id="MF_01678">
    <property type="entry name" value="Salvage_MtnA"/>
    <property type="match status" value="1"/>
</dbReference>
<keyword evidence="5" id="KW-1185">Reference proteome</keyword>
<dbReference type="FunFam" id="1.20.120.420:FF:000003">
    <property type="entry name" value="Methylthioribose-1-phosphate isomerase"/>
    <property type="match status" value="1"/>
</dbReference>
<evidence type="ECO:0000256" key="3">
    <source>
        <dbReference type="HAMAP-Rule" id="MF_03119"/>
    </source>
</evidence>
<reference evidence="4" key="1">
    <citation type="submission" date="2023-03" db="EMBL/GenBank/DDBJ databases">
        <authorList>
            <person name="Steffen K."/>
            <person name="Cardenas P."/>
        </authorList>
    </citation>
    <scope>NUCLEOTIDE SEQUENCE</scope>
</reference>
<dbReference type="FunFam" id="3.40.50.10470:FF:000006">
    <property type="entry name" value="Methylthioribose-1-phosphate isomerase"/>
    <property type="match status" value="1"/>
</dbReference>
<dbReference type="PANTHER" id="PTHR43475">
    <property type="entry name" value="METHYLTHIORIBOSE-1-PHOSPHATE ISOMERASE"/>
    <property type="match status" value="1"/>
</dbReference>
<dbReference type="NCBIfam" id="NF004326">
    <property type="entry name" value="PRK05720.1"/>
    <property type="match status" value="1"/>
</dbReference>
<dbReference type="InterPro" id="IPR037171">
    <property type="entry name" value="NagB/RpiA_transferase-like"/>
</dbReference>
<comment type="catalytic activity">
    <reaction evidence="3">
        <text>5-(methylsulfanyl)-alpha-D-ribose 1-phosphate = 5-(methylsulfanyl)-D-ribulose 1-phosphate</text>
        <dbReference type="Rhea" id="RHEA:19989"/>
        <dbReference type="ChEBI" id="CHEBI:58533"/>
        <dbReference type="ChEBI" id="CHEBI:58548"/>
        <dbReference type="EC" id="5.3.1.23"/>
    </reaction>
</comment>
<keyword evidence="3" id="KW-0963">Cytoplasm</keyword>
<dbReference type="InterPro" id="IPR005251">
    <property type="entry name" value="IF-M1Pi"/>
</dbReference>
<dbReference type="InterPro" id="IPR000649">
    <property type="entry name" value="IF-2B-related"/>
</dbReference>
<comment type="caution">
    <text evidence="4">The sequence shown here is derived from an EMBL/GenBank/DDBJ whole genome shotgun (WGS) entry which is preliminary data.</text>
</comment>
<comment type="subcellular location">
    <subcellularLocation>
        <location evidence="3">Cytoplasm</location>
    </subcellularLocation>
    <subcellularLocation>
        <location evidence="3">Nucleus</location>
    </subcellularLocation>
</comment>
<dbReference type="Proteomes" id="UP001174909">
    <property type="component" value="Unassembled WGS sequence"/>
</dbReference>
<dbReference type="SUPFAM" id="SSF100950">
    <property type="entry name" value="NagB/RpiA/CoA transferase-like"/>
    <property type="match status" value="1"/>
</dbReference>
<dbReference type="InterPro" id="IPR027363">
    <property type="entry name" value="M1Pi_N"/>
</dbReference>
<comment type="similarity">
    <text evidence="3">Belongs to the eIF-2B alpha/beta/delta subunits family. MtnA subfamily.</text>
</comment>
<dbReference type="Gene3D" id="1.20.120.420">
    <property type="entry name" value="translation initiation factor eif-2b, domain 1"/>
    <property type="match status" value="1"/>
</dbReference>
<evidence type="ECO:0000313" key="4">
    <source>
        <dbReference type="EMBL" id="CAI8011047.1"/>
    </source>
</evidence>
<dbReference type="InterPro" id="IPR011559">
    <property type="entry name" value="Initiation_fac_2B_a/b/d"/>
</dbReference>
<evidence type="ECO:0000313" key="5">
    <source>
        <dbReference type="Proteomes" id="UP001174909"/>
    </source>
</evidence>
<organism evidence="4 5">
    <name type="scientific">Geodia barretti</name>
    <name type="common">Barrett's horny sponge</name>
    <dbReference type="NCBI Taxonomy" id="519541"/>
    <lineage>
        <taxon>Eukaryota</taxon>
        <taxon>Metazoa</taxon>
        <taxon>Porifera</taxon>
        <taxon>Demospongiae</taxon>
        <taxon>Heteroscleromorpha</taxon>
        <taxon>Tetractinellida</taxon>
        <taxon>Astrophorina</taxon>
        <taxon>Geodiidae</taxon>
        <taxon>Geodia</taxon>
    </lineage>
</organism>
<dbReference type="NCBIfam" id="TIGR00524">
    <property type="entry name" value="eIF-2B_rel"/>
    <property type="match status" value="1"/>
</dbReference>
<dbReference type="Pfam" id="PF01008">
    <property type="entry name" value="IF-2B"/>
    <property type="match status" value="1"/>
</dbReference>
<dbReference type="EMBL" id="CASHTH010001076">
    <property type="protein sequence ID" value="CAI8011047.1"/>
    <property type="molecule type" value="Genomic_DNA"/>
</dbReference>
<feature type="active site" description="Proton donor" evidence="3">
    <location>
        <position position="228"/>
    </location>
</feature>
<dbReference type="GO" id="GO:0046523">
    <property type="term" value="F:S-methyl-5-thioribose-1-phosphate isomerase activity"/>
    <property type="evidence" value="ECO:0007669"/>
    <property type="project" value="UniProtKB-UniRule"/>
</dbReference>
<comment type="function">
    <text evidence="3">Catalyzes the interconversion of methylthioribose-1-phosphate (MTR-1-P) into methylthioribulose-1-phosphate (MTRu-1-P).</text>
</comment>
<keyword evidence="1 3" id="KW-0028">Amino-acid biosynthesis</keyword>